<proteinExistence type="inferred from homology"/>
<feature type="binding site" evidence="9">
    <location>
        <position position="83"/>
    </location>
    <ligand>
        <name>Mg(2+)</name>
        <dbReference type="ChEBI" id="CHEBI:18420"/>
        <label>1</label>
    </ligand>
</feature>
<feature type="binding site" evidence="9">
    <location>
        <position position="226"/>
    </location>
    <ligand>
        <name>Mg(2+)</name>
        <dbReference type="ChEBI" id="CHEBI:18420"/>
        <label>2</label>
    </ligand>
</feature>
<evidence type="ECO:0000259" key="11">
    <source>
        <dbReference type="Pfam" id="PF18913"/>
    </source>
</evidence>
<dbReference type="HAMAP" id="MF_01855">
    <property type="entry name" value="FBPase_class1"/>
    <property type="match status" value="1"/>
</dbReference>
<keyword evidence="13" id="KW-1185">Reference proteome</keyword>
<dbReference type="GO" id="GO:0006094">
    <property type="term" value="P:gluconeogenesis"/>
    <property type="evidence" value="ECO:0007669"/>
    <property type="project" value="UniProtKB-UniRule"/>
</dbReference>
<evidence type="ECO:0000259" key="10">
    <source>
        <dbReference type="Pfam" id="PF00316"/>
    </source>
</evidence>
<comment type="subunit">
    <text evidence="9">Homotetramer.</text>
</comment>
<comment type="subcellular location">
    <subcellularLocation>
        <location evidence="9">Cytoplasm</location>
    </subcellularLocation>
</comment>
<dbReference type="Pfam" id="PF18913">
    <property type="entry name" value="FBPase_C"/>
    <property type="match status" value="1"/>
</dbReference>
<organism evidence="12 13">
    <name type="scientific">Halarcobacter mediterraneus</name>
    <dbReference type="NCBI Taxonomy" id="2023153"/>
    <lineage>
        <taxon>Bacteria</taxon>
        <taxon>Pseudomonadati</taxon>
        <taxon>Campylobacterota</taxon>
        <taxon>Epsilonproteobacteria</taxon>
        <taxon>Campylobacterales</taxon>
        <taxon>Arcobacteraceae</taxon>
        <taxon>Halarcobacter</taxon>
    </lineage>
</organism>
<keyword evidence="3 9" id="KW-0963">Cytoplasm</keyword>
<protein>
    <recommendedName>
        <fullName evidence="9">Fructose-1,6-bisphosphatase class 1</fullName>
        <shortName evidence="9">FBPase class 1</shortName>
        <ecNumber evidence="9">3.1.3.11</ecNumber>
    </recommendedName>
    <alternativeName>
        <fullName evidence="9">D-fructose-1,6-bisphosphate 1-phosphohydrolase class 1</fullName>
    </alternativeName>
</protein>
<comment type="caution">
    <text evidence="9">Lacks conserved residue(s) required for the propagation of feature annotation.</text>
</comment>
<dbReference type="InterPro" id="IPR023079">
    <property type="entry name" value="SBPase"/>
</dbReference>
<evidence type="ECO:0000256" key="7">
    <source>
        <dbReference type="ARBA" id="ARBA00023277"/>
    </source>
</evidence>
<feature type="binding site" evidence="9">
    <location>
        <position position="189"/>
    </location>
    <ligand>
        <name>substrate</name>
    </ligand>
</feature>
<comment type="similarity">
    <text evidence="2 9">Belongs to the FBPase class 1 family.</text>
</comment>
<dbReference type="PIRSF" id="PIRSF000904">
    <property type="entry name" value="FBPtase_SBPase"/>
    <property type="match status" value="1"/>
</dbReference>
<keyword evidence="7 9" id="KW-0119">Carbohydrate metabolism</keyword>
<name>A0A4Q1AVW3_9BACT</name>
<keyword evidence="5 9" id="KW-0378">Hydrolase</keyword>
<evidence type="ECO:0000313" key="12">
    <source>
        <dbReference type="EMBL" id="RXK14314.1"/>
    </source>
</evidence>
<dbReference type="EMBL" id="NXIE01000001">
    <property type="protein sequence ID" value="RXK14314.1"/>
    <property type="molecule type" value="Genomic_DNA"/>
</dbReference>
<dbReference type="GO" id="GO:0042132">
    <property type="term" value="F:fructose 1,6-bisphosphate 1-phosphatase activity"/>
    <property type="evidence" value="ECO:0007669"/>
    <property type="project" value="UniProtKB-UniRule"/>
</dbReference>
<feature type="binding site" evidence="9">
    <location>
        <begin position="86"/>
        <end position="89"/>
    </location>
    <ligand>
        <name>substrate</name>
    </ligand>
</feature>
<reference evidence="12 13" key="1">
    <citation type="submission" date="2017-09" db="EMBL/GenBank/DDBJ databases">
        <title>Genomics of the genus Arcobacter.</title>
        <authorList>
            <person name="Perez-Cataluna A."/>
            <person name="Figueras M.J."/>
            <person name="Salas-Masso N."/>
        </authorList>
    </citation>
    <scope>NUCLEOTIDE SEQUENCE [LARGE SCALE GENOMIC DNA]</scope>
    <source>
        <strain evidence="12 13">F156-34</strain>
    </source>
</reference>
<evidence type="ECO:0000256" key="3">
    <source>
        <dbReference type="ARBA" id="ARBA00022490"/>
    </source>
</evidence>
<dbReference type="PANTHER" id="PTHR11556">
    <property type="entry name" value="FRUCTOSE-1,6-BISPHOSPHATASE-RELATED"/>
    <property type="match status" value="1"/>
</dbReference>
<dbReference type="InterPro" id="IPR044015">
    <property type="entry name" value="FBPase_C_dom"/>
</dbReference>
<evidence type="ECO:0000256" key="8">
    <source>
        <dbReference type="ARBA" id="ARBA00024331"/>
    </source>
</evidence>
<evidence type="ECO:0000256" key="4">
    <source>
        <dbReference type="ARBA" id="ARBA00022723"/>
    </source>
</evidence>
<feature type="domain" description="Fructose-1-6-bisphosphatase class 1 C-terminal" evidence="11">
    <location>
        <begin position="156"/>
        <end position="277"/>
    </location>
</feature>
<comment type="caution">
    <text evidence="12">The sequence shown here is derived from an EMBL/GenBank/DDBJ whole genome shotgun (WGS) entry which is preliminary data.</text>
</comment>
<gene>
    <name evidence="9" type="primary">fbp</name>
    <name evidence="12" type="ORF">CP965_02360</name>
</gene>
<evidence type="ECO:0000256" key="5">
    <source>
        <dbReference type="ARBA" id="ARBA00022801"/>
    </source>
</evidence>
<accession>A0A4Q1AVW3</accession>
<evidence type="ECO:0000256" key="9">
    <source>
        <dbReference type="HAMAP-Rule" id="MF_01855"/>
    </source>
</evidence>
<dbReference type="NCBIfam" id="NF006784">
    <property type="entry name" value="PRK09293.2-5"/>
    <property type="match status" value="1"/>
</dbReference>
<evidence type="ECO:0000256" key="1">
    <source>
        <dbReference type="ARBA" id="ARBA00001273"/>
    </source>
</evidence>
<dbReference type="GO" id="GO:0005829">
    <property type="term" value="C:cytosol"/>
    <property type="evidence" value="ECO:0007669"/>
    <property type="project" value="TreeGrafter"/>
</dbReference>
<dbReference type="PANTHER" id="PTHR11556:SF35">
    <property type="entry name" value="SEDOHEPTULOSE-1,7-BISPHOSPHATASE, CHLOROPLASTIC"/>
    <property type="match status" value="1"/>
</dbReference>
<keyword evidence="4 9" id="KW-0479">Metal-binding</keyword>
<dbReference type="GO" id="GO:0005986">
    <property type="term" value="P:sucrose biosynthetic process"/>
    <property type="evidence" value="ECO:0007669"/>
    <property type="project" value="TreeGrafter"/>
</dbReference>
<comment type="pathway">
    <text evidence="8">Carbohydrate biosynthesis.</text>
</comment>
<dbReference type="Proteomes" id="UP000289718">
    <property type="component" value="Unassembled WGS sequence"/>
</dbReference>
<feature type="binding site" evidence="9">
    <location>
        <position position="83"/>
    </location>
    <ligand>
        <name>Mg(2+)</name>
        <dbReference type="ChEBI" id="CHEBI:18420"/>
        <label>2</label>
    </ligand>
</feature>
<feature type="binding site" evidence="9">
    <location>
        <position position="86"/>
    </location>
    <ligand>
        <name>Mg(2+)</name>
        <dbReference type="ChEBI" id="CHEBI:18420"/>
        <label>2</label>
    </ligand>
</feature>
<dbReference type="InterPro" id="IPR000146">
    <property type="entry name" value="FBPase_class-1"/>
</dbReference>
<dbReference type="Pfam" id="PF00316">
    <property type="entry name" value="FBPase"/>
    <property type="match status" value="1"/>
</dbReference>
<dbReference type="OrthoDB" id="9806756at2"/>
<dbReference type="PIRSF" id="PIRSF500210">
    <property type="entry name" value="FBPtase"/>
    <property type="match status" value="1"/>
</dbReference>
<dbReference type="PRINTS" id="PR01958">
    <property type="entry name" value="S17BPHPHTASE"/>
</dbReference>
<evidence type="ECO:0000256" key="6">
    <source>
        <dbReference type="ARBA" id="ARBA00022842"/>
    </source>
</evidence>
<dbReference type="AlphaFoldDB" id="A0A4Q1AVW3"/>
<dbReference type="GO" id="GO:0006000">
    <property type="term" value="P:fructose metabolic process"/>
    <property type="evidence" value="ECO:0007669"/>
    <property type="project" value="TreeGrafter"/>
</dbReference>
<comment type="catalytic activity">
    <reaction evidence="1 9">
        <text>beta-D-fructose 1,6-bisphosphate + H2O = beta-D-fructose 6-phosphate + phosphate</text>
        <dbReference type="Rhea" id="RHEA:11064"/>
        <dbReference type="ChEBI" id="CHEBI:15377"/>
        <dbReference type="ChEBI" id="CHEBI:32966"/>
        <dbReference type="ChEBI" id="CHEBI:43474"/>
        <dbReference type="ChEBI" id="CHEBI:57634"/>
        <dbReference type="EC" id="3.1.3.11"/>
    </reaction>
</comment>
<feature type="domain" description="Fructose-1-6-bisphosphatase class I N-terminal" evidence="10">
    <location>
        <begin position="4"/>
        <end position="141"/>
    </location>
</feature>
<sequence length="281" mass="31631">MQEIFEAIKEASKQIQDVIELGDTAKSENENSTGDTQLKLDIASDIIIEKIFSTIPSIKSIVSEEREDIIQLNDEGDYLIAYDPLDGSSLVDVNLSVGSIYGIYKNDFSGENIIASVYVVFGPRVEMVIAANNEVKLYRLFENNFNYIKDIKLEKKGSLTATGSTQMCWSEQHKKLINQMYEDGYYLRYSGGMVPDLHQILLKGGGLFSYPGTTDRPEGKLRQLFEVFPFALTYEFAGGKAVNGKDRVLEIKTNHIHDTSPCFFGSNDEINRVLEVYKENV</sequence>
<evidence type="ECO:0000313" key="13">
    <source>
        <dbReference type="Proteomes" id="UP000289718"/>
    </source>
</evidence>
<dbReference type="InterPro" id="IPR033391">
    <property type="entry name" value="FBPase_N"/>
</dbReference>
<dbReference type="GO" id="GO:0000287">
    <property type="term" value="F:magnesium ion binding"/>
    <property type="evidence" value="ECO:0007669"/>
    <property type="project" value="UniProtKB-UniRule"/>
</dbReference>
<feature type="binding site" evidence="9">
    <location>
        <position position="220"/>
    </location>
    <ligand>
        <name>substrate</name>
    </ligand>
</feature>
<feature type="binding site" evidence="9">
    <location>
        <position position="85"/>
    </location>
    <ligand>
        <name>Mg(2+)</name>
        <dbReference type="ChEBI" id="CHEBI:18420"/>
        <label>1</label>
    </ligand>
</feature>
<dbReference type="Gene3D" id="3.30.540.10">
    <property type="entry name" value="Fructose-1,6-Bisphosphatase, subunit A, domain 1"/>
    <property type="match status" value="1"/>
</dbReference>
<dbReference type="RefSeq" id="WP_129060425.1">
    <property type="nucleotide sequence ID" value="NZ_NXIE01000001.1"/>
</dbReference>
<dbReference type="EC" id="3.1.3.11" evidence="9"/>
<evidence type="ECO:0000256" key="2">
    <source>
        <dbReference type="ARBA" id="ARBA00010941"/>
    </source>
</evidence>
<dbReference type="GO" id="GO:0030388">
    <property type="term" value="P:fructose 1,6-bisphosphate metabolic process"/>
    <property type="evidence" value="ECO:0007669"/>
    <property type="project" value="TreeGrafter"/>
</dbReference>
<dbReference type="InterPro" id="IPR028343">
    <property type="entry name" value="FBPtase"/>
</dbReference>
<keyword evidence="6 9" id="KW-0460">Magnesium</keyword>
<dbReference type="GO" id="GO:0006002">
    <property type="term" value="P:fructose 6-phosphate metabolic process"/>
    <property type="evidence" value="ECO:0007669"/>
    <property type="project" value="TreeGrafter"/>
</dbReference>
<feature type="binding site" evidence="9">
    <location>
        <position position="64"/>
    </location>
    <ligand>
        <name>Mg(2+)</name>
        <dbReference type="ChEBI" id="CHEBI:18420"/>
        <label>1</label>
    </ligand>
</feature>
<dbReference type="SUPFAM" id="SSF56655">
    <property type="entry name" value="Carbohydrate phosphatase"/>
    <property type="match status" value="1"/>
</dbReference>
<comment type="cofactor">
    <cofactor evidence="9">
        <name>Mg(2+)</name>
        <dbReference type="ChEBI" id="CHEBI:18420"/>
    </cofactor>
    <text evidence="9">Binds 2 magnesium ions per subunit.</text>
</comment>
<dbReference type="Gene3D" id="3.40.190.80">
    <property type="match status" value="1"/>
</dbReference>